<reference evidence="2" key="2">
    <citation type="submission" date="2023-01" db="EMBL/GenBank/DDBJ databases">
        <authorList>
            <person name="Sun Q."/>
            <person name="Evtushenko L."/>
        </authorList>
    </citation>
    <scope>NUCLEOTIDE SEQUENCE</scope>
    <source>
        <strain evidence="2">VKM B-1499</strain>
    </source>
</reference>
<gene>
    <name evidence="2" type="ORF">GCM10017620_18210</name>
</gene>
<evidence type="ECO:0000313" key="2">
    <source>
        <dbReference type="EMBL" id="GLK48848.1"/>
    </source>
</evidence>
<protein>
    <submittedName>
        <fullName evidence="2">Uncharacterized protein</fullName>
    </submittedName>
</protein>
<comment type="caution">
    <text evidence="2">The sequence shown here is derived from an EMBL/GenBank/DDBJ whole genome shotgun (WGS) entry which is preliminary data.</text>
</comment>
<evidence type="ECO:0000313" key="3">
    <source>
        <dbReference type="Proteomes" id="UP001143509"/>
    </source>
</evidence>
<feature type="compositionally biased region" description="Basic and acidic residues" evidence="1">
    <location>
        <begin position="1"/>
        <end position="16"/>
    </location>
</feature>
<keyword evidence="3" id="KW-1185">Reference proteome</keyword>
<proteinExistence type="predicted"/>
<organism evidence="2 3">
    <name type="scientific">Brevundimonas intermedia</name>
    <dbReference type="NCBI Taxonomy" id="74315"/>
    <lineage>
        <taxon>Bacteria</taxon>
        <taxon>Pseudomonadati</taxon>
        <taxon>Pseudomonadota</taxon>
        <taxon>Alphaproteobacteria</taxon>
        <taxon>Caulobacterales</taxon>
        <taxon>Caulobacteraceae</taxon>
        <taxon>Brevundimonas</taxon>
    </lineage>
</organism>
<reference evidence="2" key="1">
    <citation type="journal article" date="2014" name="Int. J. Syst. Evol. Microbiol.">
        <title>Complete genome of a new Firmicutes species belonging to the dominant human colonic microbiota ('Ruminococcus bicirculans') reveals two chromosomes and a selective capacity to utilize plant glucans.</title>
        <authorList>
            <consortium name="NISC Comparative Sequencing Program"/>
            <person name="Wegmann U."/>
            <person name="Louis P."/>
            <person name="Goesmann A."/>
            <person name="Henrissat B."/>
            <person name="Duncan S.H."/>
            <person name="Flint H.J."/>
        </authorList>
    </citation>
    <scope>NUCLEOTIDE SEQUENCE</scope>
    <source>
        <strain evidence="2">VKM B-1499</strain>
    </source>
</reference>
<sequence>MSLDRRAVGEPDRAVAEGEDGAGVVEQGGGDLGVEIEVHGGGVSGLRGRGQIAGLFSLSFMGRDDRAAIRVGP</sequence>
<accession>A0ABQ5T930</accession>
<dbReference type="EMBL" id="BSFD01000004">
    <property type="protein sequence ID" value="GLK48848.1"/>
    <property type="molecule type" value="Genomic_DNA"/>
</dbReference>
<name>A0ABQ5T930_9CAUL</name>
<evidence type="ECO:0000256" key="1">
    <source>
        <dbReference type="SAM" id="MobiDB-lite"/>
    </source>
</evidence>
<dbReference type="Proteomes" id="UP001143509">
    <property type="component" value="Unassembled WGS sequence"/>
</dbReference>
<feature type="region of interest" description="Disordered" evidence="1">
    <location>
        <begin position="1"/>
        <end position="24"/>
    </location>
</feature>